<protein>
    <recommendedName>
        <fullName evidence="4">DUF4013 domain-containing protein</fullName>
    </recommendedName>
</protein>
<dbReference type="InterPro" id="IPR025098">
    <property type="entry name" value="DUF4013"/>
</dbReference>
<dbReference type="Pfam" id="PF13197">
    <property type="entry name" value="DUF4013"/>
    <property type="match status" value="1"/>
</dbReference>
<gene>
    <name evidence="2" type="ordered locus">Mevan_1026</name>
</gene>
<dbReference type="HOGENOM" id="CLU_079270_4_0_2"/>
<name>A6UR07_METVS</name>
<keyword evidence="3" id="KW-1185">Reference proteome</keyword>
<sequence>MDFKPAFRFPLSDDNAFKKMIIGSILSIIPVLNLISLGYAIETLENILNSKDELPNWDFLGRKFIKGLFTMVIYFIYMLIPFMIIFFLGGSSIYAIFSGIESLFMGGIFGFLFTVLLVLFTTLIIGFIVPMAILNYTASGEFFSAFHFFEIINKISLKVSDYILMYLLLILLSIGLRFIAIIPIIGLIIIMVMNFYFSLVFAYILGKIYLK</sequence>
<evidence type="ECO:0000313" key="2">
    <source>
        <dbReference type="EMBL" id="ABR54929.1"/>
    </source>
</evidence>
<keyword evidence="1" id="KW-0472">Membrane</keyword>
<feature type="transmembrane region" description="Helical" evidence="1">
    <location>
        <begin position="20"/>
        <end position="41"/>
    </location>
</feature>
<dbReference type="OrthoDB" id="107590at2157"/>
<organism evidence="2 3">
    <name type="scientific">Methanococcus vannielii (strain ATCC 35089 / DSM 1224 / JCM 13029 / OCM 148 / SB)</name>
    <dbReference type="NCBI Taxonomy" id="406327"/>
    <lineage>
        <taxon>Archaea</taxon>
        <taxon>Methanobacteriati</taxon>
        <taxon>Methanobacteriota</taxon>
        <taxon>Methanomada group</taxon>
        <taxon>Methanococci</taxon>
        <taxon>Methanococcales</taxon>
        <taxon>Methanococcaceae</taxon>
        <taxon>Methanococcus</taxon>
    </lineage>
</organism>
<dbReference type="KEGG" id="mvn:Mevan_1026"/>
<dbReference type="STRING" id="406327.Mevan_1026"/>
<dbReference type="RefSeq" id="WP_012065858.1">
    <property type="nucleotide sequence ID" value="NC_009634.1"/>
</dbReference>
<feature type="transmembrane region" description="Helical" evidence="1">
    <location>
        <begin position="72"/>
        <end position="97"/>
    </location>
</feature>
<evidence type="ECO:0000313" key="3">
    <source>
        <dbReference type="Proteomes" id="UP000001107"/>
    </source>
</evidence>
<keyword evidence="1" id="KW-1133">Transmembrane helix</keyword>
<dbReference type="AlphaFoldDB" id="A6UR07"/>
<evidence type="ECO:0000256" key="1">
    <source>
        <dbReference type="SAM" id="Phobius"/>
    </source>
</evidence>
<accession>A6UR07</accession>
<feature type="transmembrane region" description="Helical" evidence="1">
    <location>
        <begin position="103"/>
        <end position="134"/>
    </location>
</feature>
<feature type="transmembrane region" description="Helical" evidence="1">
    <location>
        <begin position="155"/>
        <end position="174"/>
    </location>
</feature>
<evidence type="ECO:0008006" key="4">
    <source>
        <dbReference type="Google" id="ProtNLM"/>
    </source>
</evidence>
<keyword evidence="1" id="KW-0812">Transmembrane</keyword>
<dbReference type="EMBL" id="CP000742">
    <property type="protein sequence ID" value="ABR54929.1"/>
    <property type="molecule type" value="Genomic_DNA"/>
</dbReference>
<proteinExistence type="predicted"/>
<dbReference type="GeneID" id="5325529"/>
<feature type="transmembrane region" description="Helical" evidence="1">
    <location>
        <begin position="180"/>
        <end position="205"/>
    </location>
</feature>
<dbReference type="Proteomes" id="UP000001107">
    <property type="component" value="Chromosome"/>
</dbReference>
<reference evidence="2" key="1">
    <citation type="submission" date="2007-06" db="EMBL/GenBank/DDBJ databases">
        <title>Complete sequence of Methanococcus vannielii SB.</title>
        <authorList>
            <consortium name="US DOE Joint Genome Institute"/>
            <person name="Copeland A."/>
            <person name="Lucas S."/>
            <person name="Lapidus A."/>
            <person name="Barry K."/>
            <person name="Glavina del Rio T."/>
            <person name="Dalin E."/>
            <person name="Tice H."/>
            <person name="Pitluck S."/>
            <person name="Chain P."/>
            <person name="Malfatti S."/>
            <person name="Shin M."/>
            <person name="Vergez L."/>
            <person name="Schmutz J."/>
            <person name="Larimer F."/>
            <person name="Land M."/>
            <person name="Hauser L."/>
            <person name="Kyrpides N."/>
            <person name="Anderson I."/>
            <person name="Sieprawska-Lupa M."/>
            <person name="Whitman W.B."/>
            <person name="Richardson P."/>
        </authorList>
    </citation>
    <scope>NUCLEOTIDE SEQUENCE [LARGE SCALE GENOMIC DNA]</scope>
    <source>
        <strain evidence="2">SB</strain>
    </source>
</reference>
<dbReference type="eggNOG" id="arCOG02879">
    <property type="taxonomic scope" value="Archaea"/>
</dbReference>